<dbReference type="GO" id="GO:0045505">
    <property type="term" value="F:dynein intermediate chain binding"/>
    <property type="evidence" value="ECO:0007669"/>
    <property type="project" value="TreeGrafter"/>
</dbReference>
<gene>
    <name evidence="2" type="ORF">WN51_02419</name>
</gene>
<dbReference type="Gene3D" id="3.30.1140.40">
    <property type="entry name" value="Tctex-1"/>
    <property type="match status" value="1"/>
</dbReference>
<sequence length="132" mass="15753">MDNHLTNHDNEREMLKYQNTYRLEAYNPFKIDPVDRIINTIMITKLEDISYDAAECLNVCQSIATDIREKIKNLNFDRYKIVVYVTIIEKANQSIQSSMGFLWDARRDNYSTFTYEARTFHAYCCVFALYYE</sequence>
<dbReference type="Pfam" id="PF03645">
    <property type="entry name" value="Tctex-1"/>
    <property type="match status" value="1"/>
</dbReference>
<dbReference type="InterPro" id="IPR038586">
    <property type="entry name" value="Tctex-1-like_sf"/>
</dbReference>
<dbReference type="CDD" id="cd21451">
    <property type="entry name" value="DLC-like_TCTEX1D"/>
    <property type="match status" value="1"/>
</dbReference>
<dbReference type="GO" id="GO:0005868">
    <property type="term" value="C:cytoplasmic dynein complex"/>
    <property type="evidence" value="ECO:0007669"/>
    <property type="project" value="TreeGrafter"/>
</dbReference>
<reference evidence="2 3" key="1">
    <citation type="submission" date="2015-07" db="EMBL/GenBank/DDBJ databases">
        <title>The genome of Melipona quadrifasciata.</title>
        <authorList>
            <person name="Pan H."/>
            <person name="Kapheim K."/>
        </authorList>
    </citation>
    <scope>NUCLEOTIDE SEQUENCE [LARGE SCALE GENOMIC DNA]</scope>
    <source>
        <strain evidence="2">0111107301</strain>
        <tissue evidence="2">Whole body</tissue>
    </source>
</reference>
<organism evidence="2 3">
    <name type="scientific">Melipona quadrifasciata</name>
    <dbReference type="NCBI Taxonomy" id="166423"/>
    <lineage>
        <taxon>Eukaryota</taxon>
        <taxon>Metazoa</taxon>
        <taxon>Ecdysozoa</taxon>
        <taxon>Arthropoda</taxon>
        <taxon>Hexapoda</taxon>
        <taxon>Insecta</taxon>
        <taxon>Pterygota</taxon>
        <taxon>Neoptera</taxon>
        <taxon>Endopterygota</taxon>
        <taxon>Hymenoptera</taxon>
        <taxon>Apocrita</taxon>
        <taxon>Aculeata</taxon>
        <taxon>Apoidea</taxon>
        <taxon>Anthophila</taxon>
        <taxon>Apidae</taxon>
        <taxon>Melipona</taxon>
    </lineage>
</organism>
<dbReference type="GO" id="GO:0005737">
    <property type="term" value="C:cytoplasm"/>
    <property type="evidence" value="ECO:0007669"/>
    <property type="project" value="TreeGrafter"/>
</dbReference>
<evidence type="ECO:0000256" key="1">
    <source>
        <dbReference type="ARBA" id="ARBA00005361"/>
    </source>
</evidence>
<keyword evidence="3" id="KW-1185">Reference proteome</keyword>
<dbReference type="GO" id="GO:0007018">
    <property type="term" value="P:microtubule-based movement"/>
    <property type="evidence" value="ECO:0007669"/>
    <property type="project" value="TreeGrafter"/>
</dbReference>
<protein>
    <submittedName>
        <fullName evidence="2">Tctex1 domain-containing protein 1</fullName>
    </submittedName>
</protein>
<evidence type="ECO:0000313" key="2">
    <source>
        <dbReference type="EMBL" id="KOX71548.1"/>
    </source>
</evidence>
<evidence type="ECO:0000313" key="3">
    <source>
        <dbReference type="Proteomes" id="UP000053105"/>
    </source>
</evidence>
<dbReference type="PANTHER" id="PTHR21255">
    <property type="entry name" value="T-COMPLEX-ASSOCIATED-TESTIS-EXPRESSED 1/ DYNEIN LIGHT CHAIN"/>
    <property type="match status" value="1"/>
</dbReference>
<dbReference type="InterPro" id="IPR005334">
    <property type="entry name" value="Tctex-1-like"/>
</dbReference>
<comment type="similarity">
    <text evidence="1">Belongs to the dynein light chain Tctex-type family.</text>
</comment>
<name>A0A0N0BEE9_9HYME</name>
<dbReference type="STRING" id="166423.A0A0N0BEE9"/>
<proteinExistence type="inferred from homology"/>
<dbReference type="EMBL" id="KQ435834">
    <property type="protein sequence ID" value="KOX71548.1"/>
    <property type="molecule type" value="Genomic_DNA"/>
</dbReference>
<dbReference type="PANTHER" id="PTHR21255:SF65">
    <property type="entry name" value="TCTEX1 DOMAIN-CONTAINING PROTEIN 2"/>
    <property type="match status" value="1"/>
</dbReference>
<dbReference type="OrthoDB" id="10248487at2759"/>
<dbReference type="AlphaFoldDB" id="A0A0N0BEE9"/>
<dbReference type="Proteomes" id="UP000053105">
    <property type="component" value="Unassembled WGS sequence"/>
</dbReference>
<accession>A0A0N0BEE9</accession>